<proteinExistence type="predicted"/>
<comment type="caution">
    <text evidence="1">The sequence shown here is derived from an EMBL/GenBank/DDBJ whole genome shotgun (WGS) entry which is preliminary data.</text>
</comment>
<reference evidence="1 2" key="1">
    <citation type="submission" date="2015-11" db="EMBL/GenBank/DDBJ databases">
        <title>Genomic analysis of 38 Legionella species identifies large and diverse effector repertoires.</title>
        <authorList>
            <person name="Burstein D."/>
            <person name="Amaro F."/>
            <person name="Zusman T."/>
            <person name="Lifshitz Z."/>
            <person name="Cohen O."/>
            <person name="Gilbert J.A."/>
            <person name="Pupko T."/>
            <person name="Shuman H.A."/>
            <person name="Segal G."/>
        </authorList>
    </citation>
    <scope>NUCLEOTIDE SEQUENCE [LARGE SCALE GENOMIC DNA]</scope>
    <source>
        <strain evidence="1 2">WA-270A-C2</strain>
    </source>
</reference>
<organism evidence="1 2">
    <name type="scientific">Legionella rubrilucens</name>
    <dbReference type="NCBI Taxonomy" id="458"/>
    <lineage>
        <taxon>Bacteria</taxon>
        <taxon>Pseudomonadati</taxon>
        <taxon>Pseudomonadota</taxon>
        <taxon>Gammaproteobacteria</taxon>
        <taxon>Legionellales</taxon>
        <taxon>Legionellaceae</taxon>
        <taxon>Legionella</taxon>
    </lineage>
</organism>
<gene>
    <name evidence="1" type="ORF">Lrub_1499</name>
</gene>
<dbReference type="AlphaFoldDB" id="A0A0W0XV26"/>
<sequence>MLNLDNLIPRRQDHIRIFLFWNFLSRSAISGALRQIGFSRIQPKLVRSFYENFKSYYYLK</sequence>
<evidence type="ECO:0000313" key="1">
    <source>
        <dbReference type="EMBL" id="KTD48051.1"/>
    </source>
</evidence>
<dbReference type="EMBL" id="LNYT01000015">
    <property type="protein sequence ID" value="KTD48051.1"/>
    <property type="molecule type" value="Genomic_DNA"/>
</dbReference>
<accession>A0A0W0XV26</accession>
<dbReference type="STRING" id="458.Lrub_1499"/>
<dbReference type="PATRIC" id="fig|458.5.peg.1558"/>
<protein>
    <submittedName>
        <fullName evidence="1">Uncharacterized protein</fullName>
    </submittedName>
</protein>
<dbReference type="Proteomes" id="UP000054608">
    <property type="component" value="Unassembled WGS sequence"/>
</dbReference>
<name>A0A0W0XV26_9GAMM</name>
<evidence type="ECO:0000313" key="2">
    <source>
        <dbReference type="Proteomes" id="UP000054608"/>
    </source>
</evidence>
<keyword evidence="2" id="KW-1185">Reference proteome</keyword>